<sequence length="145" mass="15875">MKTDILSQSWTPSVQTNAQALELSVKTPCPVFSAHFSAQAPLSNSRPSQTNAQAWEQVSSISAPKLAPRRHQAARINAQALPTSSPNQTASPTSMHPSLAPRRCYQAKINQAQLNTQAPRANAQTPDSELRREFAVLMQNLKFNL</sequence>
<accession>A0ABU6QLN4</accession>
<name>A0ABU6QLN4_9FABA</name>
<gene>
    <name evidence="2" type="ORF">PIB30_062818</name>
</gene>
<evidence type="ECO:0000313" key="3">
    <source>
        <dbReference type="Proteomes" id="UP001341840"/>
    </source>
</evidence>
<organism evidence="2 3">
    <name type="scientific">Stylosanthes scabra</name>
    <dbReference type="NCBI Taxonomy" id="79078"/>
    <lineage>
        <taxon>Eukaryota</taxon>
        <taxon>Viridiplantae</taxon>
        <taxon>Streptophyta</taxon>
        <taxon>Embryophyta</taxon>
        <taxon>Tracheophyta</taxon>
        <taxon>Spermatophyta</taxon>
        <taxon>Magnoliopsida</taxon>
        <taxon>eudicotyledons</taxon>
        <taxon>Gunneridae</taxon>
        <taxon>Pentapetalae</taxon>
        <taxon>rosids</taxon>
        <taxon>fabids</taxon>
        <taxon>Fabales</taxon>
        <taxon>Fabaceae</taxon>
        <taxon>Papilionoideae</taxon>
        <taxon>50 kb inversion clade</taxon>
        <taxon>dalbergioids sensu lato</taxon>
        <taxon>Dalbergieae</taxon>
        <taxon>Pterocarpus clade</taxon>
        <taxon>Stylosanthes</taxon>
    </lineage>
</organism>
<feature type="region of interest" description="Disordered" evidence="1">
    <location>
        <begin position="65"/>
        <end position="102"/>
    </location>
</feature>
<dbReference type="Proteomes" id="UP001341840">
    <property type="component" value="Unassembled WGS sequence"/>
</dbReference>
<proteinExistence type="predicted"/>
<comment type="caution">
    <text evidence="2">The sequence shown here is derived from an EMBL/GenBank/DDBJ whole genome shotgun (WGS) entry which is preliminary data.</text>
</comment>
<dbReference type="EMBL" id="JASCZI010000589">
    <property type="protein sequence ID" value="MED6112565.1"/>
    <property type="molecule type" value="Genomic_DNA"/>
</dbReference>
<keyword evidence="3" id="KW-1185">Reference proteome</keyword>
<protein>
    <submittedName>
        <fullName evidence="2">Uncharacterized protein</fullName>
    </submittedName>
</protein>
<evidence type="ECO:0000313" key="2">
    <source>
        <dbReference type="EMBL" id="MED6112565.1"/>
    </source>
</evidence>
<feature type="compositionally biased region" description="Polar residues" evidence="1">
    <location>
        <begin position="80"/>
        <end position="96"/>
    </location>
</feature>
<evidence type="ECO:0000256" key="1">
    <source>
        <dbReference type="SAM" id="MobiDB-lite"/>
    </source>
</evidence>
<reference evidence="2 3" key="1">
    <citation type="journal article" date="2023" name="Plants (Basel)">
        <title>Bridging the Gap: Combining Genomics and Transcriptomics Approaches to Understand Stylosanthes scabra, an Orphan Legume from the Brazilian Caatinga.</title>
        <authorList>
            <person name="Ferreira-Neto J.R.C."/>
            <person name="da Silva M.D."/>
            <person name="Binneck E."/>
            <person name="de Melo N.F."/>
            <person name="da Silva R.H."/>
            <person name="de Melo A.L.T.M."/>
            <person name="Pandolfi V."/>
            <person name="Bustamante F.O."/>
            <person name="Brasileiro-Vidal A.C."/>
            <person name="Benko-Iseppon A.M."/>
        </authorList>
    </citation>
    <scope>NUCLEOTIDE SEQUENCE [LARGE SCALE GENOMIC DNA]</scope>
    <source>
        <tissue evidence="2">Leaves</tissue>
    </source>
</reference>